<keyword evidence="4" id="KW-0238">DNA-binding</keyword>
<keyword evidence="2" id="KW-0663">Pyridoxal phosphate</keyword>
<dbReference type="Pfam" id="PF00392">
    <property type="entry name" value="GntR"/>
    <property type="match status" value="1"/>
</dbReference>
<dbReference type="InterPro" id="IPR036390">
    <property type="entry name" value="WH_DNA-bd_sf"/>
</dbReference>
<dbReference type="InterPro" id="IPR051446">
    <property type="entry name" value="HTH_trans_reg/aminotransferase"/>
</dbReference>
<proteinExistence type="inferred from homology"/>
<evidence type="ECO:0000256" key="1">
    <source>
        <dbReference type="ARBA" id="ARBA00005384"/>
    </source>
</evidence>
<gene>
    <name evidence="7" type="primary">gabR_3</name>
    <name evidence="7" type="ORF">GHA_01981</name>
</gene>
<dbReference type="RefSeq" id="WP_234687200.1">
    <property type="nucleotide sequence ID" value="NZ_CAHPRW010000084.1"/>
</dbReference>
<dbReference type="PANTHER" id="PTHR46577">
    <property type="entry name" value="HTH-TYPE TRANSCRIPTIONAL REGULATORY PROTEIN GABR"/>
    <property type="match status" value="1"/>
</dbReference>
<evidence type="ECO:0000256" key="5">
    <source>
        <dbReference type="ARBA" id="ARBA00023163"/>
    </source>
</evidence>
<dbReference type="Gene3D" id="1.10.10.10">
    <property type="entry name" value="Winged helix-like DNA-binding domain superfamily/Winged helix DNA-binding domain"/>
    <property type="match status" value="1"/>
</dbReference>
<dbReference type="SUPFAM" id="SSF53383">
    <property type="entry name" value="PLP-dependent transferases"/>
    <property type="match status" value="1"/>
</dbReference>
<keyword evidence="5" id="KW-0804">Transcription</keyword>
<dbReference type="EMBL" id="CAHPSC010000025">
    <property type="protein sequence ID" value="CAB5690286.1"/>
    <property type="molecule type" value="Genomic_DNA"/>
</dbReference>
<comment type="caution">
    <text evidence="7">The sequence shown here is derived from an EMBL/GenBank/DDBJ whole genome shotgun (WGS) entry which is preliminary data.</text>
</comment>
<dbReference type="PRINTS" id="PR00035">
    <property type="entry name" value="HTHGNTR"/>
</dbReference>
<dbReference type="GO" id="GO:0030170">
    <property type="term" value="F:pyridoxal phosphate binding"/>
    <property type="evidence" value="ECO:0007669"/>
    <property type="project" value="InterPro"/>
</dbReference>
<dbReference type="InterPro" id="IPR004839">
    <property type="entry name" value="Aminotransferase_I/II_large"/>
</dbReference>
<dbReference type="InterPro" id="IPR036388">
    <property type="entry name" value="WH-like_DNA-bd_sf"/>
</dbReference>
<dbReference type="SMART" id="SM00345">
    <property type="entry name" value="HTH_GNTR"/>
    <property type="match status" value="1"/>
</dbReference>
<dbReference type="InterPro" id="IPR000524">
    <property type="entry name" value="Tscrpt_reg_HTH_GntR"/>
</dbReference>
<dbReference type="AlphaFoldDB" id="A0AA35D822"/>
<dbReference type="GO" id="GO:0003677">
    <property type="term" value="F:DNA binding"/>
    <property type="evidence" value="ECO:0007669"/>
    <property type="project" value="UniProtKB-KW"/>
</dbReference>
<evidence type="ECO:0000313" key="7">
    <source>
        <dbReference type="EMBL" id="CAB5690286.1"/>
    </source>
</evidence>
<evidence type="ECO:0000256" key="2">
    <source>
        <dbReference type="ARBA" id="ARBA00022898"/>
    </source>
</evidence>
<dbReference type="Pfam" id="PF00155">
    <property type="entry name" value="Aminotran_1_2"/>
    <property type="match status" value="1"/>
</dbReference>
<dbReference type="Proteomes" id="UP000834458">
    <property type="component" value="Unassembled WGS sequence"/>
</dbReference>
<dbReference type="SUPFAM" id="SSF46785">
    <property type="entry name" value="Winged helix' DNA-binding domain"/>
    <property type="match status" value="1"/>
</dbReference>
<feature type="domain" description="HTH gntR-type" evidence="6">
    <location>
        <begin position="24"/>
        <end position="83"/>
    </location>
</feature>
<organism evidence="7 8">
    <name type="scientific">Comamonas aquatica</name>
    <dbReference type="NCBI Taxonomy" id="225991"/>
    <lineage>
        <taxon>Bacteria</taxon>
        <taxon>Pseudomonadati</taxon>
        <taxon>Pseudomonadota</taxon>
        <taxon>Betaproteobacteria</taxon>
        <taxon>Burkholderiales</taxon>
        <taxon>Comamonadaceae</taxon>
        <taxon>Comamonas</taxon>
    </lineage>
</organism>
<dbReference type="CDD" id="cd07377">
    <property type="entry name" value="WHTH_GntR"/>
    <property type="match status" value="1"/>
</dbReference>
<reference evidence="7" key="1">
    <citation type="submission" date="2020-05" db="EMBL/GenBank/DDBJ databases">
        <authorList>
            <person name="Delgado-Blas J."/>
        </authorList>
    </citation>
    <scope>NUCLEOTIDE SEQUENCE</scope>
    <source>
        <strain evidence="7">BB1454</strain>
    </source>
</reference>
<dbReference type="InterPro" id="IPR015424">
    <property type="entry name" value="PyrdxlP-dep_Trfase"/>
</dbReference>
<protein>
    <submittedName>
        <fullName evidence="7">HTH-type transcriptional regulatory protein gabR</fullName>
    </submittedName>
</protein>
<name>A0AA35D822_9BURK</name>
<evidence type="ECO:0000259" key="6">
    <source>
        <dbReference type="SMART" id="SM00345"/>
    </source>
</evidence>
<comment type="similarity">
    <text evidence="1">In the C-terminal section; belongs to the class-I pyridoxal-phosphate-dependent aminotransferase family.</text>
</comment>
<dbReference type="GO" id="GO:0003700">
    <property type="term" value="F:DNA-binding transcription factor activity"/>
    <property type="evidence" value="ECO:0007669"/>
    <property type="project" value="InterPro"/>
</dbReference>
<dbReference type="InterPro" id="IPR015421">
    <property type="entry name" value="PyrdxlP-dep_Trfase_major"/>
</dbReference>
<evidence type="ECO:0000256" key="3">
    <source>
        <dbReference type="ARBA" id="ARBA00023015"/>
    </source>
</evidence>
<keyword evidence="3" id="KW-0805">Transcription regulation</keyword>
<sequence length="495" mass="52765">MPAPSTDALAPLALQGQAPIYRQLYERVRAAIAAGTLHPGARIPSARALAKELGVARGTIEVAYELLAAEGYLLARGQAGTVVNPALQPSVGAPHASAPASQVNALPGAATAAVDASALSTPRPPRDTLWRPPQLLPFQMGVPALDAFPCKIWARLGARYLRGMQAADLDYPAPHGLPALRSAIASYLQMARGIDCGAHQVFVTTGWRHSLQLVVWALLQPGDQAWVEDPGYPPTRQLLHASGLHTVPVPVDADGLDVLQGIALAPQARLAAVTPAHQSPLSMSLSLPRRQALLDWAAASGAWVMEDDYDGEYRYASRPLPALASLDPHGRVLYGGSFSKVLFPGVRLAYLVVPPAQVAAFEHAGRVFFAAATPAITQAVVASFMAEGHFSRHIQRMRKLYAERRSATLAALEKGLGGQLRAEPQPGGMHLIVRLPTPGSDRPLAERLLAHGMAVQPLSSWWASRRNDAAILLSFTNCTTPAQAEQLGRLIRETL</sequence>
<dbReference type="Gene3D" id="3.40.640.10">
    <property type="entry name" value="Type I PLP-dependent aspartate aminotransferase-like (Major domain)"/>
    <property type="match status" value="1"/>
</dbReference>
<dbReference type="CDD" id="cd00609">
    <property type="entry name" value="AAT_like"/>
    <property type="match status" value="1"/>
</dbReference>
<evidence type="ECO:0000256" key="4">
    <source>
        <dbReference type="ARBA" id="ARBA00023125"/>
    </source>
</evidence>
<dbReference type="PANTHER" id="PTHR46577:SF1">
    <property type="entry name" value="HTH-TYPE TRANSCRIPTIONAL REGULATORY PROTEIN GABR"/>
    <property type="match status" value="1"/>
</dbReference>
<accession>A0AA35D822</accession>
<evidence type="ECO:0000313" key="8">
    <source>
        <dbReference type="Proteomes" id="UP000834458"/>
    </source>
</evidence>